<dbReference type="Proteomes" id="UP000051015">
    <property type="component" value="Unassembled WGS sequence"/>
</dbReference>
<dbReference type="EMBL" id="AYZD01000023">
    <property type="protein sequence ID" value="KRM95575.1"/>
    <property type="molecule type" value="Genomic_DNA"/>
</dbReference>
<gene>
    <name evidence="1" type="ORF">FC19_GL001711</name>
</gene>
<evidence type="ECO:0000313" key="2">
    <source>
        <dbReference type="Proteomes" id="UP000051015"/>
    </source>
</evidence>
<reference evidence="1 2" key="1">
    <citation type="journal article" date="2015" name="Genome Announc.">
        <title>Expanding the biotechnology potential of lactobacilli through comparative genomics of 213 strains and associated genera.</title>
        <authorList>
            <person name="Sun Z."/>
            <person name="Harris H.M."/>
            <person name="McCann A."/>
            <person name="Guo C."/>
            <person name="Argimon S."/>
            <person name="Zhang W."/>
            <person name="Yang X."/>
            <person name="Jeffery I.B."/>
            <person name="Cooney J.C."/>
            <person name="Kagawa T.F."/>
            <person name="Liu W."/>
            <person name="Song Y."/>
            <person name="Salvetti E."/>
            <person name="Wrobel A."/>
            <person name="Rasinkangas P."/>
            <person name="Parkhill J."/>
            <person name="Rea M.C."/>
            <person name="O'Sullivan O."/>
            <person name="Ritari J."/>
            <person name="Douillard F.P."/>
            <person name="Paul Ross R."/>
            <person name="Yang R."/>
            <person name="Briner A.E."/>
            <person name="Felis G.E."/>
            <person name="de Vos W.M."/>
            <person name="Barrangou R."/>
            <person name="Klaenhammer T.R."/>
            <person name="Caufield P.W."/>
            <person name="Cui Y."/>
            <person name="Zhang H."/>
            <person name="O'Toole P.W."/>
        </authorList>
    </citation>
    <scope>NUCLEOTIDE SEQUENCE [LARGE SCALE GENOMIC DNA]</scope>
    <source>
        <strain evidence="1 2">DSM 21051</strain>
    </source>
</reference>
<organism evidence="1 2">
    <name type="scientific">Liquorilactobacillus aquaticus DSM 21051</name>
    <dbReference type="NCBI Taxonomy" id="1423725"/>
    <lineage>
        <taxon>Bacteria</taxon>
        <taxon>Bacillati</taxon>
        <taxon>Bacillota</taxon>
        <taxon>Bacilli</taxon>
        <taxon>Lactobacillales</taxon>
        <taxon>Lactobacillaceae</taxon>
        <taxon>Liquorilactobacillus</taxon>
    </lineage>
</organism>
<name>A0A0R2CV78_9LACO</name>
<sequence>MIYIHLNQKSNSVFLLAFSKKTPIPFSDHNKKAETFLPSTFNVISIIQLVLNFDFDANSNETFNFFNGITNVTL</sequence>
<dbReference type="AlphaFoldDB" id="A0A0R2CV78"/>
<comment type="caution">
    <text evidence="1">The sequence shown here is derived from an EMBL/GenBank/DDBJ whole genome shotgun (WGS) entry which is preliminary data.</text>
</comment>
<protein>
    <submittedName>
        <fullName evidence="1">Uncharacterized protein</fullName>
    </submittedName>
</protein>
<keyword evidence="2" id="KW-1185">Reference proteome</keyword>
<proteinExistence type="predicted"/>
<accession>A0A0R2CV78</accession>
<evidence type="ECO:0000313" key="1">
    <source>
        <dbReference type="EMBL" id="KRM95575.1"/>
    </source>
</evidence>